<dbReference type="InterPro" id="IPR036249">
    <property type="entry name" value="Thioredoxin-like_sf"/>
</dbReference>
<dbReference type="Pfam" id="PF01323">
    <property type="entry name" value="DSBA"/>
    <property type="match status" value="1"/>
</dbReference>
<feature type="domain" description="DSBA-like thioredoxin" evidence="1">
    <location>
        <begin position="14"/>
        <end position="204"/>
    </location>
</feature>
<reference evidence="2 3" key="1">
    <citation type="submission" date="2020-11" db="EMBL/GenBank/DDBJ databases">
        <title>Hymenobacter sp.</title>
        <authorList>
            <person name="Kim M.K."/>
        </authorList>
    </citation>
    <scope>NUCLEOTIDE SEQUENCE [LARGE SCALE GENOMIC DNA]</scope>
    <source>
        <strain evidence="2 3">BT594</strain>
    </source>
</reference>
<dbReference type="RefSeq" id="WP_196953749.1">
    <property type="nucleotide sequence ID" value="NZ_JADWYK010000002.1"/>
</dbReference>
<dbReference type="PANTHER" id="PTHR13887:SF54">
    <property type="entry name" value="DSBA FAMILY PROTEIN"/>
    <property type="match status" value="1"/>
</dbReference>
<organism evidence="2 3">
    <name type="scientific">Hymenobacter guriensis</name>
    <dbReference type="NCBI Taxonomy" id="2793065"/>
    <lineage>
        <taxon>Bacteria</taxon>
        <taxon>Pseudomonadati</taxon>
        <taxon>Bacteroidota</taxon>
        <taxon>Cytophagia</taxon>
        <taxon>Cytophagales</taxon>
        <taxon>Hymenobacteraceae</taxon>
        <taxon>Hymenobacter</taxon>
    </lineage>
</organism>
<protein>
    <submittedName>
        <fullName evidence="2">DsbA family protein</fullName>
    </submittedName>
</protein>
<proteinExistence type="predicted"/>
<evidence type="ECO:0000259" key="1">
    <source>
        <dbReference type="Pfam" id="PF01323"/>
    </source>
</evidence>
<comment type="caution">
    <text evidence="2">The sequence shown here is derived from an EMBL/GenBank/DDBJ whole genome shotgun (WGS) entry which is preliminary data.</text>
</comment>
<dbReference type="SUPFAM" id="SSF52833">
    <property type="entry name" value="Thioredoxin-like"/>
    <property type="match status" value="1"/>
</dbReference>
<dbReference type="Gene3D" id="3.40.30.10">
    <property type="entry name" value="Glutaredoxin"/>
    <property type="match status" value="1"/>
</dbReference>
<sequence>MPAPADLPELLYLFDPLCGWCYGMTPVVQQLQQHLAGRLHVTILSGGMITGAEAGPIGEMRPFISQAMQQITQVTGATFGLAFQAVGEAGEQVQDSEPPSRALAVFRQLDEREQAVNFAHAVQHAWFAEGQDLNEVTTYRPLVEKLGVSWLEFVSRWELPASKQAVQQEFEAVARIGVQGFPMCILRIGSQGYVLARGYQPYATLLNGVEQALAQASE</sequence>
<gene>
    <name evidence="2" type="ORF">I5L79_04025</name>
</gene>
<dbReference type="PANTHER" id="PTHR13887">
    <property type="entry name" value="GLUTATHIONE S-TRANSFERASE KAPPA"/>
    <property type="match status" value="1"/>
</dbReference>
<dbReference type="Proteomes" id="UP000601099">
    <property type="component" value="Unassembled WGS sequence"/>
</dbReference>
<name>A0ABS0KXX1_9BACT</name>
<dbReference type="InterPro" id="IPR001853">
    <property type="entry name" value="DSBA-like_thioredoxin_dom"/>
</dbReference>
<dbReference type="Gene3D" id="1.10.472.60">
    <property type="entry name" value="putative protein disulfide isomerase domain"/>
    <property type="match status" value="1"/>
</dbReference>
<dbReference type="CDD" id="cd03025">
    <property type="entry name" value="DsbA_FrnE_like"/>
    <property type="match status" value="1"/>
</dbReference>
<keyword evidence="3" id="KW-1185">Reference proteome</keyword>
<evidence type="ECO:0000313" key="3">
    <source>
        <dbReference type="Proteomes" id="UP000601099"/>
    </source>
</evidence>
<accession>A0ABS0KXX1</accession>
<dbReference type="EMBL" id="JADWYK010000002">
    <property type="protein sequence ID" value="MBG8552699.1"/>
    <property type="molecule type" value="Genomic_DNA"/>
</dbReference>
<evidence type="ECO:0000313" key="2">
    <source>
        <dbReference type="EMBL" id="MBG8552699.1"/>
    </source>
</evidence>